<dbReference type="PANTHER" id="PTHR13980">
    <property type="entry name" value="CDC68 RELATED"/>
    <property type="match status" value="1"/>
</dbReference>
<dbReference type="Gene3D" id="3.40.350.10">
    <property type="entry name" value="Creatinase/prolidase N-terminal domain"/>
    <property type="match status" value="2"/>
</dbReference>
<feature type="region of interest" description="Disordered" evidence="11">
    <location>
        <begin position="910"/>
        <end position="1038"/>
    </location>
</feature>
<evidence type="ECO:0000256" key="2">
    <source>
        <dbReference type="ARBA" id="ARBA00022454"/>
    </source>
</evidence>
<keyword evidence="3 10" id="KW-0235">DNA replication</keyword>
<dbReference type="InterPro" id="IPR013719">
    <property type="entry name" value="RTT106/SPT16-like_middle_dom"/>
</dbReference>
<evidence type="ECO:0000259" key="14">
    <source>
        <dbReference type="SMART" id="SM01287"/>
    </source>
</evidence>
<dbReference type="GO" id="GO:0006368">
    <property type="term" value="P:transcription elongation by RNA polymerase II"/>
    <property type="evidence" value="ECO:0007669"/>
    <property type="project" value="TreeGrafter"/>
</dbReference>
<dbReference type="GO" id="GO:0035101">
    <property type="term" value="C:FACT complex"/>
    <property type="evidence" value="ECO:0007669"/>
    <property type="project" value="UniProtKB-UniRule"/>
</dbReference>
<dbReference type="SMART" id="SM01286">
    <property type="entry name" value="SPT16"/>
    <property type="match status" value="1"/>
</dbReference>
<dbReference type="InterPro" id="IPR056595">
    <property type="entry name" value="Fact-SPT16_PH"/>
</dbReference>
<dbReference type="FunFam" id="3.90.230.10:FF:000005">
    <property type="entry name" value="FACT complex subunit spt16"/>
    <property type="match status" value="1"/>
</dbReference>
<proteinExistence type="inferred from homology"/>
<comment type="function">
    <text evidence="10">Component of the FACT complex, a general chromatin factor that acts to reorganize nucleosomes. The FACT complex is involved in multiple processes that require DNA as a template such as mRNA elongation, DNA replication and DNA repair. During transcription elongation the FACT complex acts as a histone chaperone that both destabilizes and restores nucleosomal structure. It facilitates the passage of RNA polymerase II and transcription by promoting the dissociation of one histone H2A-H2B dimer from the nucleosome, then subsequently promotes the reestablishment of the nucleosome following the passage of RNA polymerase II.</text>
</comment>
<keyword evidence="7 10" id="KW-0804">Transcription</keyword>
<reference evidence="15 16" key="1">
    <citation type="submission" date="2018-11" db="EMBL/GenBank/DDBJ databases">
        <authorList>
            <consortium name="Pathogen Informatics"/>
        </authorList>
    </citation>
    <scope>NUCLEOTIDE SEQUENCE [LARGE SCALE GENOMIC DNA]</scope>
    <source>
        <strain evidence="15 16">Zambia</strain>
    </source>
</reference>
<dbReference type="GO" id="GO:0006260">
    <property type="term" value="P:DNA replication"/>
    <property type="evidence" value="ECO:0007669"/>
    <property type="project" value="UniProtKB-KW"/>
</dbReference>
<feature type="compositionally biased region" description="Basic and acidic residues" evidence="11">
    <location>
        <begin position="396"/>
        <end position="406"/>
    </location>
</feature>
<dbReference type="Pfam" id="PF08644">
    <property type="entry name" value="SPT16"/>
    <property type="match status" value="1"/>
</dbReference>
<dbReference type="InterPro" id="IPR011993">
    <property type="entry name" value="PH-like_dom_sf"/>
</dbReference>
<comment type="subunit">
    <text evidence="10">Component of the FACT complex.</text>
</comment>
<comment type="subcellular location">
    <subcellularLocation>
        <location evidence="10">Nucleus</location>
    </subcellularLocation>
    <subcellularLocation>
        <location evidence="10">Chromosome</location>
    </subcellularLocation>
</comment>
<dbReference type="Gene3D" id="2.30.29.210">
    <property type="entry name" value="FACT complex subunit Spt16p/Cdc68p"/>
    <property type="match status" value="1"/>
</dbReference>
<evidence type="ECO:0000256" key="11">
    <source>
        <dbReference type="SAM" id="MobiDB-lite"/>
    </source>
</evidence>
<dbReference type="FunFam" id="2.30.29.30:FF:000017">
    <property type="entry name" value="FACT complex subunit SPT16"/>
    <property type="match status" value="1"/>
</dbReference>
<dbReference type="Gene3D" id="3.90.230.10">
    <property type="entry name" value="Creatinase/methionine aminopeptidase superfamily"/>
    <property type="match status" value="1"/>
</dbReference>
<dbReference type="Gene3D" id="2.30.29.150">
    <property type="match status" value="1"/>
</dbReference>
<dbReference type="InterPro" id="IPR040258">
    <property type="entry name" value="Spt16"/>
</dbReference>
<keyword evidence="8 10" id="KW-0234">DNA repair</keyword>
<keyword evidence="6" id="KW-0175">Coiled coil</keyword>
<dbReference type="InterPro" id="IPR029149">
    <property type="entry name" value="Creatin/AminoP/Spt16_N"/>
</dbReference>
<dbReference type="Pfam" id="PF00557">
    <property type="entry name" value="Peptidase_M24"/>
    <property type="match status" value="1"/>
</dbReference>
<dbReference type="GO" id="GO:0031491">
    <property type="term" value="F:nucleosome binding"/>
    <property type="evidence" value="ECO:0007669"/>
    <property type="project" value="TreeGrafter"/>
</dbReference>
<dbReference type="AlphaFoldDB" id="A0A183MV06"/>
<gene>
    <name evidence="15" type="ORF">SMRZ_LOCUS19881</name>
</gene>
<dbReference type="Pfam" id="PF08512">
    <property type="entry name" value="Rttp106-like_middle"/>
    <property type="match status" value="1"/>
</dbReference>
<comment type="similarity">
    <text evidence="1 10">Belongs to the peptidase M24 family. SPT16 subfamily.</text>
</comment>
<organism evidence="15 16">
    <name type="scientific">Schistosoma margrebowiei</name>
    <dbReference type="NCBI Taxonomy" id="48269"/>
    <lineage>
        <taxon>Eukaryota</taxon>
        <taxon>Metazoa</taxon>
        <taxon>Spiralia</taxon>
        <taxon>Lophotrochozoa</taxon>
        <taxon>Platyhelminthes</taxon>
        <taxon>Trematoda</taxon>
        <taxon>Digenea</taxon>
        <taxon>Strigeidida</taxon>
        <taxon>Schistosomatoidea</taxon>
        <taxon>Schistosomatidae</taxon>
        <taxon>Schistosoma</taxon>
    </lineage>
</organism>
<dbReference type="Pfam" id="PF24824">
    <property type="entry name" value="PH_SPT16"/>
    <property type="match status" value="1"/>
</dbReference>
<evidence type="ECO:0000256" key="5">
    <source>
        <dbReference type="ARBA" id="ARBA00023015"/>
    </source>
</evidence>
<feature type="compositionally biased region" description="Acidic residues" evidence="11">
    <location>
        <begin position="919"/>
        <end position="936"/>
    </location>
</feature>
<dbReference type="InterPro" id="IPR048969">
    <property type="entry name" value="FACT_SPT16_C"/>
</dbReference>
<feature type="region of interest" description="Disordered" evidence="11">
    <location>
        <begin position="379"/>
        <end position="421"/>
    </location>
</feature>
<dbReference type="InterPro" id="IPR013953">
    <property type="entry name" value="FACT_SPT16_M"/>
</dbReference>
<feature type="compositionally biased region" description="Basic residues" evidence="11">
    <location>
        <begin position="1021"/>
        <end position="1038"/>
    </location>
</feature>
<evidence type="ECO:0000256" key="10">
    <source>
        <dbReference type="RuleBase" id="RU367052"/>
    </source>
</evidence>
<accession>A0A183MV06</accession>
<keyword evidence="9 10" id="KW-0539">Nucleus</keyword>
<feature type="domain" description="FACT complex subunit SPT16 middle" evidence="13">
    <location>
        <begin position="542"/>
        <end position="679"/>
    </location>
</feature>
<feature type="domain" description="FACT complex subunit SPT16 N-terminal lobe" evidence="12">
    <location>
        <begin position="6"/>
        <end position="111"/>
    </location>
</feature>
<dbReference type="SUPFAM" id="SSF55920">
    <property type="entry name" value="Creatinase/aminopeptidase"/>
    <property type="match status" value="1"/>
</dbReference>
<name>A0A183MV06_9TREM</name>
<dbReference type="Pfam" id="PF21091">
    <property type="entry name" value="SPT16_C"/>
    <property type="match status" value="1"/>
</dbReference>
<evidence type="ECO:0000313" key="16">
    <source>
        <dbReference type="Proteomes" id="UP000277204"/>
    </source>
</evidence>
<evidence type="ECO:0000313" key="15">
    <source>
        <dbReference type="EMBL" id="VDP33286.1"/>
    </source>
</evidence>
<evidence type="ECO:0000256" key="8">
    <source>
        <dbReference type="ARBA" id="ARBA00023204"/>
    </source>
</evidence>
<evidence type="ECO:0000256" key="1">
    <source>
        <dbReference type="ARBA" id="ARBA00010779"/>
    </source>
</evidence>
<protein>
    <recommendedName>
        <fullName evidence="10">FACT complex subunit</fullName>
    </recommendedName>
</protein>
<dbReference type="InterPro" id="IPR036005">
    <property type="entry name" value="Creatinase/aminopeptidase-like"/>
</dbReference>
<feature type="compositionally biased region" description="Polar residues" evidence="11">
    <location>
        <begin position="407"/>
        <end position="421"/>
    </location>
</feature>
<evidence type="ECO:0000259" key="12">
    <source>
        <dbReference type="SMART" id="SM01285"/>
    </source>
</evidence>
<dbReference type="InterPro" id="IPR000994">
    <property type="entry name" value="Pept_M24"/>
</dbReference>
<dbReference type="SMART" id="SM01287">
    <property type="entry name" value="Rtt106"/>
    <property type="match status" value="1"/>
</dbReference>
<evidence type="ECO:0000256" key="3">
    <source>
        <dbReference type="ARBA" id="ARBA00022705"/>
    </source>
</evidence>
<dbReference type="Gene3D" id="2.30.29.30">
    <property type="entry name" value="Pleckstrin-homology domain (PH domain)/Phosphotyrosine-binding domain (PTB)"/>
    <property type="match status" value="1"/>
</dbReference>
<evidence type="ECO:0000256" key="9">
    <source>
        <dbReference type="ARBA" id="ARBA00023242"/>
    </source>
</evidence>
<sequence length="1038" mass="117383">MCALNLDIGSFERRIAKLYADWEDTNSQLHDVESIVVPAGKVDSVYGKTLSLHSDKDKAGLKKLVDCIKSGAKNNKVGHLAKDKFISELTESFMSSLQEEKFQLVDISNSISEILATKDETELILLKKACDITCNLFTKHLKEQIMDVIDSDRKVKHEKLSSGCQTALKNSNILSGLDPDNVEMCYDPIIQSGGTYNLKFSIESDTRTLHFGIIICSLGARYQSYCSNVIRSLMVNPTDEQSANYTYLHDLFDWCIEQIKPGVKISDFCQAIANKVSTERPKLAENLLRNYGFVTGIEFRDSNLLLSPKSASTFRRGMTLNFNLGFQNLINSLGKSQAEKNYALWLGDVLAVGVGNTGENLVYTLTAKRRPKSISLYIKDEEEEEDDEGEDEEEETRNVGKRDTSSRHPQSTRSTNGTSAVAISKKQSIPNGDGSVGVNAAQELLGRGHRRAIIEQKTRNEQTAEEKRMSRRRDLFQELVTSSTNRLTGLKTDTNLDTKMKSSIAYKGAGQMPKEDDVRKLRLFVAILAGTIVPQGPTMPDSTIKNVSTSIEADYTYLRINFHHPGALVGAKDTASFQSPESTYVKEMTYRASNVRRHGEVSIPSTNLNNAYRIIKEVLKRFRSREAEEKERANLVEQDDLVVDHAKGSFRLKDLYIRPNVASKRITGTLEAHSNGFRFTSVRGDQVDILYNNIKHAFYQPCDGEMIILLHFHLKNAIMYGKKKHTDIQFYTEVGELTTDLSKTHSRMQDRDDLEAEQREREMREQIKMAFRSFVDRSENLARRYDLEFETPFRELGFHGCPFRSTVLLMPTSSALISVVELPAFVVTLDEVEFVMLERVSLSIRTFDMVFVFKDYHKKPAMINSIPSTALELVKEWLLSCDIFYAEASKSLNWPKLMKTILDDPEGFVEQGGWSFISPDEDDDEDEEDTEDEDENYAPSESELSGDGEEDGSGDESSGDDEDWEAEEESDEPESLDSDESEGKDWDELEEEARKEDAKNEIPDTVHPKKRQRAHSPSPVSHKKSRHGTKSPNKKNKR</sequence>
<dbReference type="InterPro" id="IPR029148">
    <property type="entry name" value="FACT-SPT16_Nlobe"/>
</dbReference>
<dbReference type="PANTHER" id="PTHR13980:SF15">
    <property type="entry name" value="FACT COMPLEX SUBUNIT SPT16"/>
    <property type="match status" value="1"/>
</dbReference>
<dbReference type="SMART" id="SM01285">
    <property type="entry name" value="FACT-Spt16_Nlob"/>
    <property type="match status" value="1"/>
</dbReference>
<dbReference type="GO" id="GO:0006281">
    <property type="term" value="P:DNA repair"/>
    <property type="evidence" value="ECO:0007669"/>
    <property type="project" value="UniProtKB-UniRule"/>
</dbReference>
<keyword evidence="4 10" id="KW-0227">DNA damage</keyword>
<dbReference type="STRING" id="48269.A0A183MV06"/>
<feature type="compositionally biased region" description="Acidic residues" evidence="11">
    <location>
        <begin position="944"/>
        <end position="980"/>
    </location>
</feature>
<evidence type="ECO:0000259" key="13">
    <source>
        <dbReference type="SMART" id="SM01286"/>
    </source>
</evidence>
<feature type="compositionally biased region" description="Basic and acidic residues" evidence="11">
    <location>
        <begin position="981"/>
        <end position="1007"/>
    </location>
</feature>
<dbReference type="FunFam" id="2.30.29.150:FF:000003">
    <property type="entry name" value="FACT complex subunit SPT16"/>
    <property type="match status" value="1"/>
</dbReference>
<feature type="compositionally biased region" description="Acidic residues" evidence="11">
    <location>
        <begin position="380"/>
        <end position="395"/>
    </location>
</feature>
<keyword evidence="16" id="KW-1185">Reference proteome</keyword>
<keyword evidence="5 10" id="KW-0805">Transcription regulation</keyword>
<evidence type="ECO:0000256" key="4">
    <source>
        <dbReference type="ARBA" id="ARBA00022763"/>
    </source>
</evidence>
<feature type="domain" description="Histone chaperone RTT106/FACT complex subunit SPT16-like middle" evidence="14">
    <location>
        <begin position="798"/>
        <end position="888"/>
    </location>
</feature>
<dbReference type="Proteomes" id="UP000277204">
    <property type="component" value="Unassembled WGS sequence"/>
</dbReference>
<evidence type="ECO:0000256" key="6">
    <source>
        <dbReference type="ARBA" id="ARBA00023054"/>
    </source>
</evidence>
<dbReference type="EMBL" id="UZAI01018106">
    <property type="protein sequence ID" value="VDP33286.1"/>
    <property type="molecule type" value="Genomic_DNA"/>
</dbReference>
<evidence type="ECO:0000256" key="7">
    <source>
        <dbReference type="ARBA" id="ARBA00023163"/>
    </source>
</evidence>
<keyword evidence="2 10" id="KW-0158">Chromosome</keyword>